<feature type="domain" description="CT398-like coiled coil hairpin" evidence="3">
    <location>
        <begin position="14"/>
        <end position="192"/>
    </location>
</feature>
<dbReference type="RefSeq" id="WP_135010489.1">
    <property type="nucleotide sequence ID" value="NZ_JAYEXM010000004.1"/>
</dbReference>
<sequence length="241" mass="25382">MPSSRSALPALLDLQSVDSQILTTLNRAKALQSSETVAGLMRRRSQAIAAAQELDATQRRAQDAVESAEAAVSAIQAKIDRDTQRLSAGGTSKDLVGIQHQIDTLTTQRAAAEEAQLAAMDHAEEVAADRERKLPLLRAADSEARAAVAERDAELAALKEQHAALGEQRSRLAAATDASLLARYDALRTARGGGRIAVARWEHGTCGACGTRLSPADAAALEATPESVIPQCPECSAMLVL</sequence>
<feature type="domain" description="C4-type zinc ribbon" evidence="2">
    <location>
        <begin position="205"/>
        <end position="239"/>
    </location>
</feature>
<protein>
    <recommendedName>
        <fullName evidence="6">C4-type zinc ribbon domain-containing protein</fullName>
    </recommendedName>
</protein>
<dbReference type="InterPro" id="IPR003743">
    <property type="entry name" value="Zf-RING_7"/>
</dbReference>
<evidence type="ECO:0000313" key="4">
    <source>
        <dbReference type="EMBL" id="TFI02002.1"/>
    </source>
</evidence>
<reference evidence="4 5" key="1">
    <citation type="submission" date="2019-03" db="EMBL/GenBank/DDBJ databases">
        <title>Genome Sequencing and Assembly of Various Microbes Isolated from Alder Root Nodule.</title>
        <authorList>
            <person name="Swanson E."/>
            <person name="Sevigny J.L."/>
            <person name="Pesce C."/>
            <person name="Davis I."/>
            <person name="Kleiner V."/>
            <person name="Tisa L."/>
        </authorList>
    </citation>
    <scope>NUCLEOTIDE SEQUENCE [LARGE SCALE GENOMIC DNA]</scope>
    <source>
        <strain evidence="4 5">4R-31</strain>
    </source>
</reference>
<evidence type="ECO:0000259" key="3">
    <source>
        <dbReference type="Pfam" id="PF24481"/>
    </source>
</evidence>
<dbReference type="AlphaFoldDB" id="A0AAX2SEM8"/>
<evidence type="ECO:0008006" key="6">
    <source>
        <dbReference type="Google" id="ProtNLM"/>
    </source>
</evidence>
<dbReference type="Proteomes" id="UP000298017">
    <property type="component" value="Unassembled WGS sequence"/>
</dbReference>
<dbReference type="InterPro" id="IPR056003">
    <property type="entry name" value="CT398_CC_hairpin"/>
</dbReference>
<keyword evidence="1" id="KW-0175">Coiled coil</keyword>
<proteinExistence type="predicted"/>
<dbReference type="Pfam" id="PF02591">
    <property type="entry name" value="Zn_ribbon_9"/>
    <property type="match status" value="1"/>
</dbReference>
<keyword evidence="5" id="KW-1185">Reference proteome</keyword>
<dbReference type="Pfam" id="PF24481">
    <property type="entry name" value="CT398_CC"/>
    <property type="match status" value="1"/>
</dbReference>
<evidence type="ECO:0000313" key="5">
    <source>
        <dbReference type="Proteomes" id="UP000298017"/>
    </source>
</evidence>
<gene>
    <name evidence="4" type="ORF">E4P33_05540</name>
</gene>
<comment type="caution">
    <text evidence="4">The sequence shown here is derived from an EMBL/GenBank/DDBJ whole genome shotgun (WGS) entry which is preliminary data.</text>
</comment>
<organism evidence="4 5">
    <name type="scientific">Kocuria rhizophila</name>
    <dbReference type="NCBI Taxonomy" id="72000"/>
    <lineage>
        <taxon>Bacteria</taxon>
        <taxon>Bacillati</taxon>
        <taxon>Actinomycetota</taxon>
        <taxon>Actinomycetes</taxon>
        <taxon>Micrococcales</taxon>
        <taxon>Micrococcaceae</taxon>
        <taxon>Kocuria</taxon>
    </lineage>
</organism>
<name>A0AAX2SEM8_KOCRH</name>
<accession>A0AAX2SEM8</accession>
<evidence type="ECO:0000256" key="1">
    <source>
        <dbReference type="SAM" id="Coils"/>
    </source>
</evidence>
<evidence type="ECO:0000259" key="2">
    <source>
        <dbReference type="Pfam" id="PF02591"/>
    </source>
</evidence>
<dbReference type="EMBL" id="SPNK01000004">
    <property type="protein sequence ID" value="TFI02002.1"/>
    <property type="molecule type" value="Genomic_DNA"/>
</dbReference>
<dbReference type="Gene3D" id="1.10.287.1490">
    <property type="match status" value="1"/>
</dbReference>
<feature type="coiled-coil region" evidence="1">
    <location>
        <begin position="51"/>
        <end position="78"/>
    </location>
</feature>